<feature type="domain" description="NmrA-like" evidence="1">
    <location>
        <begin position="8"/>
        <end position="237"/>
    </location>
</feature>
<gene>
    <name evidence="2" type="ORF">EJ03DRAFT_325227</name>
</gene>
<dbReference type="Proteomes" id="UP000799436">
    <property type="component" value="Unassembled WGS sequence"/>
</dbReference>
<proteinExistence type="predicted"/>
<sequence>MPADVANDLLLVTGASGKQSTRLIPHLINKGWKHLRLQVHSDASKERLEQQYKDHPDIHVVKGDLASQQDCQALIKDVNAVYLLVPGVSGKESDCGTILIDAAVTRGDAFKHFVFSSVLHPIIRKLMNHDSKRYIEEYLLESGLPFTVLQPSTVMENLPIQKILSESEPVYDAMFSPSTLMSFTSLRDYGEAAANVLTQREKHFYATYETVSTSTPLTYADGIKMLSEMLGKDVKINEKTVDDGLRGFSMMMTGGHPEKVGFPQAQAIGRLLMYYNMKGLLGNSNTLEMLLGRKPLEYRDWLKLEIEESKKQ</sequence>
<keyword evidence="3" id="KW-1185">Reference proteome</keyword>
<dbReference type="InterPro" id="IPR051604">
    <property type="entry name" value="Ergot_Alk_Oxidoreductase"/>
</dbReference>
<evidence type="ECO:0000259" key="1">
    <source>
        <dbReference type="Pfam" id="PF05368"/>
    </source>
</evidence>
<dbReference type="InterPro" id="IPR036291">
    <property type="entry name" value="NAD(P)-bd_dom_sf"/>
</dbReference>
<dbReference type="SUPFAM" id="SSF51735">
    <property type="entry name" value="NAD(P)-binding Rossmann-fold domains"/>
    <property type="match status" value="1"/>
</dbReference>
<organism evidence="2 3">
    <name type="scientific">Teratosphaeria nubilosa</name>
    <dbReference type="NCBI Taxonomy" id="161662"/>
    <lineage>
        <taxon>Eukaryota</taxon>
        <taxon>Fungi</taxon>
        <taxon>Dikarya</taxon>
        <taxon>Ascomycota</taxon>
        <taxon>Pezizomycotina</taxon>
        <taxon>Dothideomycetes</taxon>
        <taxon>Dothideomycetidae</taxon>
        <taxon>Mycosphaerellales</taxon>
        <taxon>Teratosphaeriaceae</taxon>
        <taxon>Teratosphaeria</taxon>
    </lineage>
</organism>
<dbReference type="Gene3D" id="3.40.50.720">
    <property type="entry name" value="NAD(P)-binding Rossmann-like Domain"/>
    <property type="match status" value="1"/>
</dbReference>
<reference evidence="2" key="1">
    <citation type="journal article" date="2020" name="Stud. Mycol.">
        <title>101 Dothideomycetes genomes: a test case for predicting lifestyles and emergence of pathogens.</title>
        <authorList>
            <person name="Haridas S."/>
            <person name="Albert R."/>
            <person name="Binder M."/>
            <person name="Bloem J."/>
            <person name="Labutti K."/>
            <person name="Salamov A."/>
            <person name="Andreopoulos B."/>
            <person name="Baker S."/>
            <person name="Barry K."/>
            <person name="Bills G."/>
            <person name="Bluhm B."/>
            <person name="Cannon C."/>
            <person name="Castanera R."/>
            <person name="Culley D."/>
            <person name="Daum C."/>
            <person name="Ezra D."/>
            <person name="Gonzalez J."/>
            <person name="Henrissat B."/>
            <person name="Kuo A."/>
            <person name="Liang C."/>
            <person name="Lipzen A."/>
            <person name="Lutzoni F."/>
            <person name="Magnuson J."/>
            <person name="Mondo S."/>
            <person name="Nolan M."/>
            <person name="Ohm R."/>
            <person name="Pangilinan J."/>
            <person name="Park H.-J."/>
            <person name="Ramirez L."/>
            <person name="Alfaro M."/>
            <person name="Sun H."/>
            <person name="Tritt A."/>
            <person name="Yoshinaga Y."/>
            <person name="Zwiers L.-H."/>
            <person name="Turgeon B."/>
            <person name="Goodwin S."/>
            <person name="Spatafora J."/>
            <person name="Crous P."/>
            <person name="Grigoriev I."/>
        </authorList>
    </citation>
    <scope>NUCLEOTIDE SEQUENCE</scope>
    <source>
        <strain evidence="2">CBS 116005</strain>
    </source>
</reference>
<evidence type="ECO:0000313" key="3">
    <source>
        <dbReference type="Proteomes" id="UP000799436"/>
    </source>
</evidence>
<evidence type="ECO:0000313" key="2">
    <source>
        <dbReference type="EMBL" id="KAF2771994.1"/>
    </source>
</evidence>
<dbReference type="PANTHER" id="PTHR43162">
    <property type="match status" value="1"/>
</dbReference>
<dbReference type="AlphaFoldDB" id="A0A6G1LIK5"/>
<dbReference type="PANTHER" id="PTHR43162:SF1">
    <property type="entry name" value="PRESTALK A DIFFERENTIATION PROTEIN A"/>
    <property type="match status" value="1"/>
</dbReference>
<name>A0A6G1LIK5_9PEZI</name>
<dbReference type="OrthoDB" id="419598at2759"/>
<dbReference type="EMBL" id="ML995817">
    <property type="protein sequence ID" value="KAF2771994.1"/>
    <property type="molecule type" value="Genomic_DNA"/>
</dbReference>
<accession>A0A6G1LIK5</accession>
<protein>
    <submittedName>
        <fullName evidence="2">NAD(P)-binding protein</fullName>
    </submittedName>
</protein>
<dbReference type="InterPro" id="IPR008030">
    <property type="entry name" value="NmrA-like"/>
</dbReference>
<dbReference type="Pfam" id="PF05368">
    <property type="entry name" value="NmrA"/>
    <property type="match status" value="1"/>
</dbReference>